<evidence type="ECO:0000259" key="1">
    <source>
        <dbReference type="PROSITE" id="PS50011"/>
    </source>
</evidence>
<dbReference type="GO" id="GO:0004674">
    <property type="term" value="F:protein serine/threonine kinase activity"/>
    <property type="evidence" value="ECO:0007669"/>
    <property type="project" value="TreeGrafter"/>
</dbReference>
<keyword evidence="2" id="KW-0418">Kinase</keyword>
<dbReference type="PANTHER" id="PTHR44329">
    <property type="entry name" value="SERINE/THREONINE-PROTEIN KINASE TNNI3K-RELATED"/>
    <property type="match status" value="1"/>
</dbReference>
<evidence type="ECO:0000313" key="3">
    <source>
        <dbReference type="Proteomes" id="UP001259832"/>
    </source>
</evidence>
<protein>
    <submittedName>
        <fullName evidence="2">Tyrosine-protein kinase STK</fullName>
    </submittedName>
</protein>
<dbReference type="PANTHER" id="PTHR44329:SF214">
    <property type="entry name" value="PROTEIN KINASE DOMAIN-CONTAINING PROTEIN"/>
    <property type="match status" value="1"/>
</dbReference>
<dbReference type="Proteomes" id="UP001259832">
    <property type="component" value="Unassembled WGS sequence"/>
</dbReference>
<name>A0AAD9LMX1_9STRA</name>
<keyword evidence="3" id="KW-1185">Reference proteome</keyword>
<sequence>MPHTESTPRRWDPWTSKQKHRRFRRRRSSSLGLLTPDRIGDHLVARCMALDDFRARNAANGWTPEALGGPRMNSGSRHVLQGIGNTVNDHIQTIVEYEDEHNALIQLAQTGYIVQQISRLNRLLDVTLTAYGIPEPYGTVKWQTVFQQERRERMTKFQKMIADKTFLMQSLGDEQQQLEVLTLLVYDFQKHSDDTYTDLEYEVIADVYDTCSELSGLTIVAVPEWFAPAYETRHSRWQGTSVDVERLLKQSEELCIRQASAWWDLHHPHMMKLFGACHVGKSLTLVRESAQCVKTSVSSRDVLLGTAHVLQFLHERHVMPTNLKLERLFSTEMEHKVKLHGGELLSPMKSPMTNSNCQRLTTNPLMPSCPAFLKHEEWGLIKQVCAEDISTRGDASYVMKQFDHHNKPTVRHFWNRKVHQRPQNGSGIVKFTSNYVDPKFHLSVEKLLQEITDNLDGDESASKLMDGYVFERLMSVHQQLLGTICSKELIRSFVEILVRFKASLIHRAANSVSSFCVASSRSVEYSNISFHGEIDALVARCGFIKSATTSIHDWNQHCNFLRLNQQGSFQLALDKLMDGLDDEEGRIEAATLLVFEATKHRSSYDRNQLRAIERTATSIVGLSGDQGSIAVPKWFIPRYEVEIDSQISAGSFGAVHHGKWLNATVAVKCLFRSDQKLFLREANIWFTLNHPNIVKLYGACHVGKIVTTRSLDEPTNRTDRRPFFVCEFASEGTLNEYLKKWEIEHKSRSDVWRCLCEAARGLEHLHERGIIHGDLKGNNILVGGDYHVKLTDFGLSTVAKKLKWTGGTGTSGAIRWKAPERLGSYDRGPSFASDIYSFGMCIIEAVTGTFPWCETMDEDLVVSEVTRGKLLPRPDVFNNEQWDLVSRMCCFDPANRVTISAVVALLGSLC</sequence>
<dbReference type="AlphaFoldDB" id="A0AAD9LMX1"/>
<dbReference type="SUPFAM" id="SSF56112">
    <property type="entry name" value="Protein kinase-like (PK-like)"/>
    <property type="match status" value="2"/>
</dbReference>
<organism evidence="2 3">
    <name type="scientific">Phytophthora citrophthora</name>
    <dbReference type="NCBI Taxonomy" id="4793"/>
    <lineage>
        <taxon>Eukaryota</taxon>
        <taxon>Sar</taxon>
        <taxon>Stramenopiles</taxon>
        <taxon>Oomycota</taxon>
        <taxon>Peronosporomycetes</taxon>
        <taxon>Peronosporales</taxon>
        <taxon>Peronosporaceae</taxon>
        <taxon>Phytophthora</taxon>
    </lineage>
</organism>
<comment type="caution">
    <text evidence="2">The sequence shown here is derived from an EMBL/GenBank/DDBJ whole genome shotgun (WGS) entry which is preliminary data.</text>
</comment>
<dbReference type="InterPro" id="IPR000719">
    <property type="entry name" value="Prot_kinase_dom"/>
</dbReference>
<dbReference type="Pfam" id="PF07714">
    <property type="entry name" value="PK_Tyr_Ser-Thr"/>
    <property type="match status" value="1"/>
</dbReference>
<dbReference type="EMBL" id="JASMQC010000014">
    <property type="protein sequence ID" value="KAK1940659.1"/>
    <property type="molecule type" value="Genomic_DNA"/>
</dbReference>
<reference evidence="2" key="1">
    <citation type="submission" date="2023-08" db="EMBL/GenBank/DDBJ databases">
        <title>Reference Genome Resource for the Citrus Pathogen Phytophthora citrophthora.</title>
        <authorList>
            <person name="Moller H."/>
            <person name="Coetzee B."/>
            <person name="Rose L.J."/>
            <person name="Van Niekerk J.M."/>
        </authorList>
    </citation>
    <scope>NUCLEOTIDE SEQUENCE</scope>
    <source>
        <strain evidence="2">STE-U-9442</strain>
    </source>
</reference>
<keyword evidence="2" id="KW-0808">Transferase</keyword>
<dbReference type="SMART" id="SM00220">
    <property type="entry name" value="S_TKc"/>
    <property type="match status" value="1"/>
</dbReference>
<dbReference type="InterPro" id="IPR051681">
    <property type="entry name" value="Ser/Thr_Kinases-Pseudokinases"/>
</dbReference>
<dbReference type="PROSITE" id="PS50011">
    <property type="entry name" value="PROTEIN_KINASE_DOM"/>
    <property type="match status" value="1"/>
</dbReference>
<dbReference type="PROSITE" id="PS00108">
    <property type="entry name" value="PROTEIN_KINASE_ST"/>
    <property type="match status" value="1"/>
</dbReference>
<feature type="domain" description="Protein kinase" evidence="1">
    <location>
        <begin position="641"/>
        <end position="909"/>
    </location>
</feature>
<accession>A0AAD9LMX1</accession>
<dbReference type="InterPro" id="IPR011009">
    <property type="entry name" value="Kinase-like_dom_sf"/>
</dbReference>
<gene>
    <name evidence="2" type="ORF">P3T76_008110</name>
</gene>
<dbReference type="InterPro" id="IPR001245">
    <property type="entry name" value="Ser-Thr/Tyr_kinase_cat_dom"/>
</dbReference>
<proteinExistence type="predicted"/>
<dbReference type="InterPro" id="IPR008271">
    <property type="entry name" value="Ser/Thr_kinase_AS"/>
</dbReference>
<dbReference type="GO" id="GO:0005524">
    <property type="term" value="F:ATP binding"/>
    <property type="evidence" value="ECO:0007669"/>
    <property type="project" value="InterPro"/>
</dbReference>
<dbReference type="Gene3D" id="3.30.200.20">
    <property type="entry name" value="Phosphorylase Kinase, domain 1"/>
    <property type="match status" value="1"/>
</dbReference>
<evidence type="ECO:0000313" key="2">
    <source>
        <dbReference type="EMBL" id="KAK1940659.1"/>
    </source>
</evidence>
<dbReference type="Gene3D" id="1.10.510.10">
    <property type="entry name" value="Transferase(Phosphotransferase) domain 1"/>
    <property type="match status" value="1"/>
</dbReference>